<keyword evidence="1" id="KW-0732">Signal</keyword>
<name>A0A5C3LIM9_9AGAR</name>
<evidence type="ECO:0000313" key="3">
    <source>
        <dbReference type="Proteomes" id="UP000308652"/>
    </source>
</evidence>
<gene>
    <name evidence="2" type="ORF">BDQ12DRAFT_691829</name>
</gene>
<sequence>MGVRLLYLLPLFLPCISAYNSNVCCIVYFVVPHIAFLLLSNASHRGYSFTLPASHSAGCHLSTLPPHPSFFGPFKPG</sequence>
<protein>
    <recommendedName>
        <fullName evidence="4">Secreted protein</fullName>
    </recommendedName>
</protein>
<feature type="signal peptide" evidence="1">
    <location>
        <begin position="1"/>
        <end position="18"/>
    </location>
</feature>
<accession>A0A5C3LIM9</accession>
<dbReference type="Proteomes" id="UP000308652">
    <property type="component" value="Unassembled WGS sequence"/>
</dbReference>
<dbReference type="AlphaFoldDB" id="A0A5C3LIM9"/>
<proteinExistence type="predicted"/>
<dbReference type="EMBL" id="ML213659">
    <property type="protein sequence ID" value="TFK32944.1"/>
    <property type="molecule type" value="Genomic_DNA"/>
</dbReference>
<evidence type="ECO:0008006" key="4">
    <source>
        <dbReference type="Google" id="ProtNLM"/>
    </source>
</evidence>
<organism evidence="2 3">
    <name type="scientific">Crucibulum laeve</name>
    <dbReference type="NCBI Taxonomy" id="68775"/>
    <lineage>
        <taxon>Eukaryota</taxon>
        <taxon>Fungi</taxon>
        <taxon>Dikarya</taxon>
        <taxon>Basidiomycota</taxon>
        <taxon>Agaricomycotina</taxon>
        <taxon>Agaricomycetes</taxon>
        <taxon>Agaricomycetidae</taxon>
        <taxon>Agaricales</taxon>
        <taxon>Agaricineae</taxon>
        <taxon>Nidulariaceae</taxon>
        <taxon>Crucibulum</taxon>
    </lineage>
</organism>
<evidence type="ECO:0000256" key="1">
    <source>
        <dbReference type="SAM" id="SignalP"/>
    </source>
</evidence>
<feature type="chain" id="PRO_5022668516" description="Secreted protein" evidence="1">
    <location>
        <begin position="19"/>
        <end position="77"/>
    </location>
</feature>
<keyword evidence="3" id="KW-1185">Reference proteome</keyword>
<evidence type="ECO:0000313" key="2">
    <source>
        <dbReference type="EMBL" id="TFK32944.1"/>
    </source>
</evidence>
<reference evidence="2 3" key="1">
    <citation type="journal article" date="2019" name="Nat. Ecol. Evol.">
        <title>Megaphylogeny resolves global patterns of mushroom evolution.</title>
        <authorList>
            <person name="Varga T."/>
            <person name="Krizsan K."/>
            <person name="Foldi C."/>
            <person name="Dima B."/>
            <person name="Sanchez-Garcia M."/>
            <person name="Sanchez-Ramirez S."/>
            <person name="Szollosi G.J."/>
            <person name="Szarkandi J.G."/>
            <person name="Papp V."/>
            <person name="Albert L."/>
            <person name="Andreopoulos W."/>
            <person name="Angelini C."/>
            <person name="Antonin V."/>
            <person name="Barry K.W."/>
            <person name="Bougher N.L."/>
            <person name="Buchanan P."/>
            <person name="Buyck B."/>
            <person name="Bense V."/>
            <person name="Catcheside P."/>
            <person name="Chovatia M."/>
            <person name="Cooper J."/>
            <person name="Damon W."/>
            <person name="Desjardin D."/>
            <person name="Finy P."/>
            <person name="Geml J."/>
            <person name="Haridas S."/>
            <person name="Hughes K."/>
            <person name="Justo A."/>
            <person name="Karasinski D."/>
            <person name="Kautmanova I."/>
            <person name="Kiss B."/>
            <person name="Kocsube S."/>
            <person name="Kotiranta H."/>
            <person name="LaButti K.M."/>
            <person name="Lechner B.E."/>
            <person name="Liimatainen K."/>
            <person name="Lipzen A."/>
            <person name="Lukacs Z."/>
            <person name="Mihaltcheva S."/>
            <person name="Morgado L.N."/>
            <person name="Niskanen T."/>
            <person name="Noordeloos M.E."/>
            <person name="Ohm R.A."/>
            <person name="Ortiz-Santana B."/>
            <person name="Ovrebo C."/>
            <person name="Racz N."/>
            <person name="Riley R."/>
            <person name="Savchenko A."/>
            <person name="Shiryaev A."/>
            <person name="Soop K."/>
            <person name="Spirin V."/>
            <person name="Szebenyi C."/>
            <person name="Tomsovsky M."/>
            <person name="Tulloss R.E."/>
            <person name="Uehling J."/>
            <person name="Grigoriev I.V."/>
            <person name="Vagvolgyi C."/>
            <person name="Papp T."/>
            <person name="Martin F.M."/>
            <person name="Miettinen O."/>
            <person name="Hibbett D.S."/>
            <person name="Nagy L.G."/>
        </authorList>
    </citation>
    <scope>NUCLEOTIDE SEQUENCE [LARGE SCALE GENOMIC DNA]</scope>
    <source>
        <strain evidence="2 3">CBS 166.37</strain>
    </source>
</reference>